<dbReference type="InterPro" id="IPR032466">
    <property type="entry name" value="Metal_Hydrolase"/>
</dbReference>
<dbReference type="GO" id="GO:0019748">
    <property type="term" value="P:secondary metabolic process"/>
    <property type="evidence" value="ECO:0007669"/>
    <property type="project" value="TreeGrafter"/>
</dbReference>
<dbReference type="SUPFAM" id="SSF51556">
    <property type="entry name" value="Metallo-dependent hydrolases"/>
    <property type="match status" value="1"/>
</dbReference>
<dbReference type="GO" id="GO:0005737">
    <property type="term" value="C:cytoplasm"/>
    <property type="evidence" value="ECO:0007669"/>
    <property type="project" value="TreeGrafter"/>
</dbReference>
<dbReference type="RefSeq" id="WP_054373359.1">
    <property type="nucleotide sequence ID" value="NZ_AZYO01000038.1"/>
</dbReference>
<evidence type="ECO:0000256" key="1">
    <source>
        <dbReference type="ARBA" id="ARBA00023239"/>
    </source>
</evidence>
<reference evidence="4 5" key="1">
    <citation type="journal article" date="2015" name="Genome Announc.">
        <title>Draft Genome Sequence of Rhodococcus rhodochrous Strain KG-21, a Soil Isolate from Oil Fields of Krishna-Godavari Basin, India.</title>
        <authorList>
            <person name="Dawar C."/>
            <person name="Aggarwal R.K."/>
        </authorList>
    </citation>
    <scope>NUCLEOTIDE SEQUENCE [LARGE SCALE GENOMIC DNA]</scope>
    <source>
        <strain evidence="4 5">KG-21</strain>
    </source>
</reference>
<evidence type="ECO:0000259" key="3">
    <source>
        <dbReference type="Pfam" id="PF04909"/>
    </source>
</evidence>
<keyword evidence="1" id="KW-0456">Lyase</keyword>
<feature type="region of interest" description="Disordered" evidence="2">
    <location>
        <begin position="1"/>
        <end position="23"/>
    </location>
</feature>
<gene>
    <name evidence="4" type="ORF">Z051_14965</name>
</gene>
<reference evidence="5" key="2">
    <citation type="submission" date="2015-01" db="EMBL/GenBank/DDBJ databases">
        <title>Draft genome sequence of potential hydrocarbon metabolising strain of Rhodococcus rhodochrous.</title>
        <authorList>
            <person name="Aggarwal R.K."/>
            <person name="Dawar C."/>
        </authorList>
    </citation>
    <scope>NUCLEOTIDE SEQUENCE [LARGE SCALE GENOMIC DNA]</scope>
    <source>
        <strain evidence="5">KG-21</strain>
    </source>
</reference>
<feature type="domain" description="Amidohydrolase-related" evidence="3">
    <location>
        <begin position="110"/>
        <end position="403"/>
    </location>
</feature>
<dbReference type="InterPro" id="IPR032465">
    <property type="entry name" value="ACMSD"/>
</dbReference>
<evidence type="ECO:0000313" key="4">
    <source>
        <dbReference type="EMBL" id="KOS55403.1"/>
    </source>
</evidence>
<dbReference type="InterPro" id="IPR006680">
    <property type="entry name" value="Amidohydro-rel"/>
</dbReference>
<dbReference type="PANTHER" id="PTHR21240">
    <property type="entry name" value="2-AMINO-3-CARBOXYLMUCONATE-6-SEMIALDEHYDE DECARBOXYLASE"/>
    <property type="match status" value="1"/>
</dbReference>
<dbReference type="EMBL" id="AZYO01000038">
    <property type="protein sequence ID" value="KOS55403.1"/>
    <property type="molecule type" value="Genomic_DNA"/>
</dbReference>
<dbReference type="Proteomes" id="UP000037712">
    <property type="component" value="Unassembled WGS sequence"/>
</dbReference>
<evidence type="ECO:0000256" key="2">
    <source>
        <dbReference type="SAM" id="MobiDB-lite"/>
    </source>
</evidence>
<proteinExistence type="predicted"/>
<comment type="caution">
    <text evidence="4">The sequence shown here is derived from an EMBL/GenBank/DDBJ whole genome shotgun (WGS) entry which is preliminary data.</text>
</comment>
<accession>A0A0M9WNA7</accession>
<dbReference type="PATRIC" id="fig|1441923.3.peg.3278"/>
<dbReference type="PANTHER" id="PTHR21240:SF28">
    <property type="entry name" value="ISO-OROTATE DECARBOXYLASE (EUROFUNG)"/>
    <property type="match status" value="1"/>
</dbReference>
<dbReference type="GO" id="GO:0016787">
    <property type="term" value="F:hydrolase activity"/>
    <property type="evidence" value="ECO:0007669"/>
    <property type="project" value="InterPro"/>
</dbReference>
<dbReference type="GO" id="GO:0016831">
    <property type="term" value="F:carboxy-lyase activity"/>
    <property type="evidence" value="ECO:0007669"/>
    <property type="project" value="InterPro"/>
</dbReference>
<organism evidence="4 5">
    <name type="scientific">Rhodococcus rhodochrous KG-21</name>
    <dbReference type="NCBI Taxonomy" id="1441923"/>
    <lineage>
        <taxon>Bacteria</taxon>
        <taxon>Bacillati</taxon>
        <taxon>Actinomycetota</taxon>
        <taxon>Actinomycetes</taxon>
        <taxon>Mycobacteriales</taxon>
        <taxon>Nocardiaceae</taxon>
        <taxon>Rhodococcus</taxon>
    </lineage>
</organism>
<feature type="compositionally biased region" description="Basic and acidic residues" evidence="2">
    <location>
        <begin position="1"/>
        <end position="19"/>
    </location>
</feature>
<protein>
    <recommendedName>
        <fullName evidence="3">Amidohydrolase-related domain-containing protein</fullName>
    </recommendedName>
</protein>
<dbReference type="AlphaFoldDB" id="A0A0M9WNA7"/>
<evidence type="ECO:0000313" key="5">
    <source>
        <dbReference type="Proteomes" id="UP000037712"/>
    </source>
</evidence>
<dbReference type="Gene3D" id="3.20.20.140">
    <property type="entry name" value="Metal-dependent hydrolases"/>
    <property type="match status" value="1"/>
</dbReference>
<sequence length="421" mass="47805">MALDIHNPDVESQGRELVRSEPTFLPDPQPGELWCPLISVDDHVLEPADIFTSRTSSRYRDLVPSVVPDQDGIPYWHIDGDRVPMRLTMCGAVGRPIEEWSLAPQKYEDFRPGVWDVHSRIKDMDLNGVYASLNFPSFIWGFAGKRLSGMRDREVGLASVRAYNDWMLEEWCGAYPDRFISCQLPWLLDPEVAASEVRNNRERGFQSVTFSENPEGLGLPSLYSEYWDPFFRACEETETVINLHVGSSGSICQPSVASPADVTVALFPLNSVQAVVDWIFSRIPLRFPRLKIVLSESGVSWVPMIIERLTRSYRQAASSKTWSPSDPNPVDILRRNFWFTSIEDPAAIRMLDIIGADRVMVETDYPHADSSWPESQDLFRRDMKSLPRDTVEKLCFRNASALYQHPLPPRALIDSSSIAHS</sequence>
<dbReference type="Pfam" id="PF04909">
    <property type="entry name" value="Amidohydro_2"/>
    <property type="match status" value="1"/>
</dbReference>
<name>A0A0M9WNA7_RHORH</name>